<dbReference type="Ensembl" id="ENSCCAT00000030431.1">
    <property type="protein sequence ID" value="ENSCCAP00000013004.1"/>
    <property type="gene ID" value="ENSCCAG00000024299.1"/>
</dbReference>
<evidence type="ECO:0000256" key="20">
    <source>
        <dbReference type="ARBA" id="ARBA00081897"/>
    </source>
</evidence>
<dbReference type="OMA" id="WDYVSGP"/>
<feature type="domain" description="Protein kinase" evidence="23">
    <location>
        <begin position="21"/>
        <end position="287"/>
    </location>
</feature>
<evidence type="ECO:0000256" key="4">
    <source>
        <dbReference type="ARBA" id="ARBA00012513"/>
    </source>
</evidence>
<dbReference type="GO" id="GO:0048535">
    <property type="term" value="P:lymph node development"/>
    <property type="evidence" value="ECO:0007669"/>
    <property type="project" value="Ensembl"/>
</dbReference>
<dbReference type="InterPro" id="IPR017441">
    <property type="entry name" value="Protein_kinase_ATP_BS"/>
</dbReference>
<keyword evidence="5" id="KW-0963">Cytoplasm</keyword>
<feature type="region of interest" description="Disordered" evidence="22">
    <location>
        <begin position="478"/>
        <end position="513"/>
    </location>
</feature>
<dbReference type="GO" id="GO:1990000">
    <property type="term" value="P:amyloid fibril formation"/>
    <property type="evidence" value="ECO:0007669"/>
    <property type="project" value="Ensembl"/>
</dbReference>
<organism evidence="24 25">
    <name type="scientific">Cebus imitator</name>
    <name type="common">Panamanian white-faced capuchin</name>
    <name type="synonym">Cebus capucinus imitator</name>
    <dbReference type="NCBI Taxonomy" id="2715852"/>
    <lineage>
        <taxon>Eukaryota</taxon>
        <taxon>Metazoa</taxon>
        <taxon>Chordata</taxon>
        <taxon>Craniata</taxon>
        <taxon>Vertebrata</taxon>
        <taxon>Euteleostomi</taxon>
        <taxon>Mammalia</taxon>
        <taxon>Eutheria</taxon>
        <taxon>Euarchontoglires</taxon>
        <taxon>Primates</taxon>
        <taxon>Haplorrhini</taxon>
        <taxon>Platyrrhini</taxon>
        <taxon>Cebidae</taxon>
        <taxon>Cebinae</taxon>
        <taxon>Cebus</taxon>
    </lineage>
</organism>
<evidence type="ECO:0000256" key="9">
    <source>
        <dbReference type="ARBA" id="ARBA00022679"/>
    </source>
</evidence>
<dbReference type="GO" id="GO:0048538">
    <property type="term" value="P:thymus development"/>
    <property type="evidence" value="ECO:0007669"/>
    <property type="project" value="Ensembl"/>
</dbReference>
<comment type="catalytic activity">
    <reaction evidence="16">
        <text>L-threonyl-[protein] + ATP = O-phospho-L-threonyl-[protein] + ADP + H(+)</text>
        <dbReference type="Rhea" id="RHEA:46608"/>
        <dbReference type="Rhea" id="RHEA-COMP:11060"/>
        <dbReference type="Rhea" id="RHEA-COMP:11605"/>
        <dbReference type="ChEBI" id="CHEBI:15378"/>
        <dbReference type="ChEBI" id="CHEBI:30013"/>
        <dbReference type="ChEBI" id="CHEBI:30616"/>
        <dbReference type="ChEBI" id="CHEBI:61977"/>
        <dbReference type="ChEBI" id="CHEBI:456216"/>
        <dbReference type="EC" id="2.7.11.1"/>
    </reaction>
</comment>
<dbReference type="PROSITE" id="PS50011">
    <property type="entry name" value="PROTEIN_KINASE_DOM"/>
    <property type="match status" value="1"/>
</dbReference>
<dbReference type="GO" id="GO:0043029">
    <property type="term" value="P:T cell homeostasis"/>
    <property type="evidence" value="ECO:0007669"/>
    <property type="project" value="Ensembl"/>
</dbReference>
<comment type="subcellular location">
    <subcellularLocation>
        <location evidence="2">Cytoplasm</location>
        <location evidence="2">Cytosol</location>
    </subcellularLocation>
    <subcellularLocation>
        <location evidence="1">Nucleus</location>
    </subcellularLocation>
</comment>
<evidence type="ECO:0000256" key="6">
    <source>
        <dbReference type="ARBA" id="ARBA00022527"/>
    </source>
</evidence>
<feature type="compositionally biased region" description="Polar residues" evidence="22">
    <location>
        <begin position="502"/>
        <end position="513"/>
    </location>
</feature>
<dbReference type="GO" id="GO:0032991">
    <property type="term" value="C:protein-containing complex"/>
    <property type="evidence" value="ECO:0007669"/>
    <property type="project" value="Ensembl"/>
</dbReference>
<evidence type="ECO:0000256" key="16">
    <source>
        <dbReference type="ARBA" id="ARBA00047899"/>
    </source>
</evidence>
<keyword evidence="13 21" id="KW-0067">ATP-binding</keyword>
<evidence type="ECO:0000256" key="5">
    <source>
        <dbReference type="ARBA" id="ARBA00022490"/>
    </source>
</evidence>
<keyword evidence="15" id="KW-0539">Nucleus</keyword>
<dbReference type="GO" id="GO:0033077">
    <property type="term" value="P:T cell differentiation in thymus"/>
    <property type="evidence" value="ECO:0007669"/>
    <property type="project" value="Ensembl"/>
</dbReference>
<dbReference type="GO" id="GO:0070301">
    <property type="term" value="P:cellular response to hydrogen peroxide"/>
    <property type="evidence" value="ECO:0007669"/>
    <property type="project" value="Ensembl"/>
</dbReference>
<dbReference type="PROSITE" id="PS00107">
    <property type="entry name" value="PROTEIN_KINASE_ATP"/>
    <property type="match status" value="1"/>
</dbReference>
<protein>
    <recommendedName>
        <fullName evidence="18">Receptor-interacting serine/threonine-protein kinase 3</fullName>
        <ecNumber evidence="4">2.7.11.1</ecNumber>
    </recommendedName>
    <alternativeName>
        <fullName evidence="19">RIP-like protein kinase 3</fullName>
    </alternativeName>
    <alternativeName>
        <fullName evidence="20">Receptor-interacting protein 3</fullName>
    </alternativeName>
</protein>
<evidence type="ECO:0000256" key="17">
    <source>
        <dbReference type="ARBA" id="ARBA00048679"/>
    </source>
</evidence>
<keyword evidence="6" id="KW-0723">Serine/threonine-protein kinase</keyword>
<dbReference type="GO" id="GO:2000379">
    <property type="term" value="P:positive regulation of reactive oxygen species metabolic process"/>
    <property type="evidence" value="ECO:0007669"/>
    <property type="project" value="Ensembl"/>
</dbReference>
<keyword evidence="10" id="KW-0053">Apoptosis</keyword>
<dbReference type="GO" id="GO:0072593">
    <property type="term" value="P:reactive oxygen species metabolic process"/>
    <property type="evidence" value="ECO:0007669"/>
    <property type="project" value="Ensembl"/>
</dbReference>
<evidence type="ECO:0000256" key="15">
    <source>
        <dbReference type="ARBA" id="ARBA00023242"/>
    </source>
</evidence>
<evidence type="ECO:0000256" key="8">
    <source>
        <dbReference type="ARBA" id="ARBA00022590"/>
    </source>
</evidence>
<dbReference type="GO" id="GO:0032649">
    <property type="term" value="P:regulation of type II interferon production"/>
    <property type="evidence" value="ECO:0007669"/>
    <property type="project" value="Ensembl"/>
</dbReference>
<dbReference type="GO" id="GO:0001914">
    <property type="term" value="P:regulation of T cell mediated cytotoxicity"/>
    <property type="evidence" value="ECO:0007669"/>
    <property type="project" value="Ensembl"/>
</dbReference>
<dbReference type="PANTHER" id="PTHR44329">
    <property type="entry name" value="SERINE/THREONINE-PROTEIN KINASE TNNI3K-RELATED"/>
    <property type="match status" value="1"/>
</dbReference>
<evidence type="ECO:0000256" key="1">
    <source>
        <dbReference type="ARBA" id="ARBA00004123"/>
    </source>
</evidence>
<name>A0A2K5QAW0_CEBIM</name>
<keyword evidence="7" id="KW-0597">Phosphoprotein</keyword>
<dbReference type="GO" id="GO:0051607">
    <property type="term" value="P:defense response to virus"/>
    <property type="evidence" value="ECO:0007669"/>
    <property type="project" value="Ensembl"/>
</dbReference>
<dbReference type="SUPFAM" id="SSF56112">
    <property type="entry name" value="Protein kinase-like (PK-like)"/>
    <property type="match status" value="1"/>
</dbReference>
<evidence type="ECO:0000256" key="3">
    <source>
        <dbReference type="ARBA" id="ARBA00005843"/>
    </source>
</evidence>
<dbReference type="GO" id="GO:0005634">
    <property type="term" value="C:nucleus"/>
    <property type="evidence" value="ECO:0007669"/>
    <property type="project" value="UniProtKB-SubCell"/>
</dbReference>
<evidence type="ECO:0000313" key="24">
    <source>
        <dbReference type="Ensembl" id="ENSCCAP00000013004.1"/>
    </source>
</evidence>
<dbReference type="EC" id="2.7.11.1" evidence="4"/>
<evidence type="ECO:0000256" key="7">
    <source>
        <dbReference type="ARBA" id="ARBA00022553"/>
    </source>
</evidence>
<dbReference type="GO" id="GO:0042802">
    <property type="term" value="F:identical protein binding"/>
    <property type="evidence" value="ECO:0007669"/>
    <property type="project" value="Ensembl"/>
</dbReference>
<dbReference type="FunFam" id="1.10.510.10:FF:000661">
    <property type="entry name" value="Receptor-interacting serine/threonine-protein kinase 3"/>
    <property type="match status" value="1"/>
</dbReference>
<evidence type="ECO:0000256" key="2">
    <source>
        <dbReference type="ARBA" id="ARBA00004514"/>
    </source>
</evidence>
<keyword evidence="8" id="KW-1210">Necrosis</keyword>
<dbReference type="InterPro" id="IPR001245">
    <property type="entry name" value="Ser-Thr/Tyr_kinase_cat_dom"/>
</dbReference>
<reference evidence="24" key="2">
    <citation type="submission" date="2025-09" db="UniProtKB">
        <authorList>
            <consortium name="Ensembl"/>
        </authorList>
    </citation>
    <scope>IDENTIFICATION</scope>
</reference>
<dbReference type="GO" id="GO:0004706">
    <property type="term" value="F:JUN kinase kinase kinase activity"/>
    <property type="evidence" value="ECO:0007669"/>
    <property type="project" value="TreeGrafter"/>
</dbReference>
<dbReference type="SMART" id="SM00220">
    <property type="entry name" value="S_TKc"/>
    <property type="match status" value="1"/>
</dbReference>
<gene>
    <name evidence="24" type="primary">RIPK3</name>
</gene>
<evidence type="ECO:0000256" key="10">
    <source>
        <dbReference type="ARBA" id="ARBA00022703"/>
    </source>
</evidence>
<dbReference type="Gene3D" id="1.10.510.10">
    <property type="entry name" value="Transferase(Phosphotransferase) domain 1"/>
    <property type="match status" value="1"/>
</dbReference>
<dbReference type="Pfam" id="PF00069">
    <property type="entry name" value="Pkinase"/>
    <property type="match status" value="1"/>
</dbReference>
<dbReference type="Proteomes" id="UP000233040">
    <property type="component" value="Unassembled WGS sequence"/>
</dbReference>
<dbReference type="InterPro" id="IPR011009">
    <property type="entry name" value="Kinase-like_dom_sf"/>
</dbReference>
<dbReference type="GO" id="GO:0006915">
    <property type="term" value="P:apoptotic process"/>
    <property type="evidence" value="ECO:0007669"/>
    <property type="project" value="UniProtKB-KW"/>
</dbReference>
<dbReference type="GO" id="GO:2001244">
    <property type="term" value="P:positive regulation of intrinsic apoptotic signaling pathway"/>
    <property type="evidence" value="ECO:0007669"/>
    <property type="project" value="Ensembl"/>
</dbReference>
<evidence type="ECO:0000259" key="23">
    <source>
        <dbReference type="PROSITE" id="PS50011"/>
    </source>
</evidence>
<keyword evidence="25" id="KW-1185">Reference proteome</keyword>
<feature type="compositionally biased region" description="Polar residues" evidence="22">
    <location>
        <begin position="378"/>
        <end position="401"/>
    </location>
</feature>
<evidence type="ECO:0000256" key="22">
    <source>
        <dbReference type="SAM" id="MobiDB-lite"/>
    </source>
</evidence>
<evidence type="ECO:0000256" key="18">
    <source>
        <dbReference type="ARBA" id="ARBA00071065"/>
    </source>
</evidence>
<dbReference type="GO" id="GO:0046006">
    <property type="term" value="P:regulation of activated T cell proliferation"/>
    <property type="evidence" value="ECO:0007669"/>
    <property type="project" value="Ensembl"/>
</dbReference>
<dbReference type="GO" id="GO:0038061">
    <property type="term" value="P:non-canonical NF-kappaB signal transduction"/>
    <property type="evidence" value="ECO:0007669"/>
    <property type="project" value="Ensembl"/>
</dbReference>
<dbReference type="STRING" id="9516.ENSCCAP00000013004"/>
<comment type="similarity">
    <text evidence="3">Belongs to the protein kinase superfamily. TKL Ser/Thr protein kinase family.</text>
</comment>
<evidence type="ECO:0000256" key="21">
    <source>
        <dbReference type="PROSITE-ProRule" id="PRU10141"/>
    </source>
</evidence>
<dbReference type="GO" id="GO:2000452">
    <property type="term" value="P:regulation of CD8-positive, alpha-beta cytotoxic T cell extravasation"/>
    <property type="evidence" value="ECO:0007669"/>
    <property type="project" value="Ensembl"/>
</dbReference>
<dbReference type="AlphaFoldDB" id="A0A2K5QAW0"/>
<reference evidence="24" key="1">
    <citation type="submission" date="2025-08" db="UniProtKB">
        <authorList>
            <consortium name="Ensembl"/>
        </authorList>
    </citation>
    <scope>IDENTIFICATION</scope>
</reference>
<evidence type="ECO:0000313" key="25">
    <source>
        <dbReference type="Proteomes" id="UP000233040"/>
    </source>
</evidence>
<dbReference type="GO" id="GO:0097527">
    <property type="term" value="P:necroptotic signaling pathway"/>
    <property type="evidence" value="ECO:0007669"/>
    <property type="project" value="Ensembl"/>
</dbReference>
<evidence type="ECO:0000256" key="13">
    <source>
        <dbReference type="ARBA" id="ARBA00022840"/>
    </source>
</evidence>
<feature type="region of interest" description="Disordered" evidence="22">
    <location>
        <begin position="309"/>
        <end position="331"/>
    </location>
</feature>
<dbReference type="GO" id="GO:0097528">
    <property type="term" value="P:execution phase of necroptosis"/>
    <property type="evidence" value="ECO:0007669"/>
    <property type="project" value="Ensembl"/>
</dbReference>
<feature type="binding site" evidence="21">
    <location>
        <position position="50"/>
    </location>
    <ligand>
        <name>ATP</name>
        <dbReference type="ChEBI" id="CHEBI:30616"/>
    </ligand>
</feature>
<dbReference type="GO" id="GO:0044877">
    <property type="term" value="F:protein-containing complex binding"/>
    <property type="evidence" value="ECO:0007669"/>
    <property type="project" value="Ensembl"/>
</dbReference>
<evidence type="ECO:0000256" key="11">
    <source>
        <dbReference type="ARBA" id="ARBA00022741"/>
    </source>
</evidence>
<dbReference type="InterPro" id="IPR000719">
    <property type="entry name" value="Prot_kinase_dom"/>
</dbReference>
<feature type="region of interest" description="Disordered" evidence="22">
    <location>
        <begin position="349"/>
        <end position="444"/>
    </location>
</feature>
<dbReference type="GO" id="GO:0060545">
    <property type="term" value="P:positive regulation of necroptotic process"/>
    <property type="evidence" value="ECO:0007669"/>
    <property type="project" value="Ensembl"/>
</dbReference>
<dbReference type="GO" id="GO:0048536">
    <property type="term" value="P:spleen development"/>
    <property type="evidence" value="ECO:0007669"/>
    <property type="project" value="Ensembl"/>
</dbReference>
<feature type="compositionally biased region" description="Polar residues" evidence="22">
    <location>
        <begin position="427"/>
        <end position="444"/>
    </location>
</feature>
<dbReference type="PROSITE" id="PS00108">
    <property type="entry name" value="PROTEIN_KINASE_ST"/>
    <property type="match status" value="1"/>
</dbReference>
<dbReference type="Pfam" id="PF12721">
    <property type="entry name" value="RHIM"/>
    <property type="match status" value="1"/>
</dbReference>
<sequence length="513" mass="56260">MSHVKLWLNGASASLVLDEELENHRLVGSGGFGTVFRAHHRKWDCDVAVKIVNSKAISREVKAMASLDNEFVLRLKGVIEKVGWDDDFRPALVTEFMENGSLSGLLKPQCPRPWPLLCRLLKEVVLGMCYLHEQNPVLLHRDLKPSNILLDPELHVKLADFGLSTFQGSSQSGTGSREPGGTLNYLAPELFVNVNRKASPASDVYSFGILMWAVLAGREAEWPTEASLVYGAVCKREGRPSLNELPQAGLETPGLEGLKELMQLCWSNEPKDRPSFQECLPKTDEAFQLVKNNVNAAVSTVKNFLSELRSSNRSGQGKTEMDGFGRTTGRQHCYDDFIDSDLLKELNLEESSSCVPENYPSLTKKSRAEEEQILQARTAGTSSDSMAQPPQTPETSTFRNQTPSPTSTGTPGPGPQRNQGAERHGMNWSSRNPEPNPVTGTPSITLHDCSGVQIGNNNCLTMLRTTALPTQGLAPLGLGRGWQHPPPVGLQEGPKEPEAWSKPQSEYNHSGKS</sequence>
<comment type="catalytic activity">
    <reaction evidence="17">
        <text>L-seryl-[protein] + ATP = O-phospho-L-seryl-[protein] + ADP + H(+)</text>
        <dbReference type="Rhea" id="RHEA:17989"/>
        <dbReference type="Rhea" id="RHEA-COMP:9863"/>
        <dbReference type="Rhea" id="RHEA-COMP:11604"/>
        <dbReference type="ChEBI" id="CHEBI:15378"/>
        <dbReference type="ChEBI" id="CHEBI:29999"/>
        <dbReference type="ChEBI" id="CHEBI:30616"/>
        <dbReference type="ChEBI" id="CHEBI:83421"/>
        <dbReference type="ChEBI" id="CHEBI:456216"/>
        <dbReference type="EC" id="2.7.11.1"/>
    </reaction>
</comment>
<accession>A0A2K5QAW0</accession>
<evidence type="ECO:0000256" key="14">
    <source>
        <dbReference type="ARBA" id="ARBA00022843"/>
    </source>
</evidence>
<dbReference type="GO" id="GO:0070235">
    <property type="term" value="P:regulation of activation-induced cell death of T cells"/>
    <property type="evidence" value="ECO:0007669"/>
    <property type="project" value="Ensembl"/>
</dbReference>
<dbReference type="GO" id="GO:0005829">
    <property type="term" value="C:cytosol"/>
    <property type="evidence" value="ECO:0007669"/>
    <property type="project" value="UniProtKB-SubCell"/>
</dbReference>
<dbReference type="InterPro" id="IPR008271">
    <property type="entry name" value="Ser/Thr_kinase_AS"/>
</dbReference>
<keyword evidence="14" id="KW-0832">Ubl conjugation</keyword>
<dbReference type="GeneTree" id="ENSGT00940000160206"/>
<keyword evidence="11 21" id="KW-0547">Nucleotide-binding</keyword>
<dbReference type="PRINTS" id="PR00109">
    <property type="entry name" value="TYRKINASE"/>
</dbReference>
<dbReference type="GO" id="GO:0005524">
    <property type="term" value="F:ATP binding"/>
    <property type="evidence" value="ECO:0007669"/>
    <property type="project" value="UniProtKB-UniRule"/>
</dbReference>
<evidence type="ECO:0000256" key="12">
    <source>
        <dbReference type="ARBA" id="ARBA00022777"/>
    </source>
</evidence>
<evidence type="ECO:0000256" key="19">
    <source>
        <dbReference type="ARBA" id="ARBA00079155"/>
    </source>
</evidence>
<keyword evidence="9" id="KW-0808">Transferase</keyword>
<dbReference type="InterPro" id="IPR051681">
    <property type="entry name" value="Ser/Thr_Kinases-Pseudokinases"/>
</dbReference>
<proteinExistence type="inferred from homology"/>
<keyword evidence="12" id="KW-0418">Kinase</keyword>
<dbReference type="InterPro" id="IPR025735">
    <property type="entry name" value="RHIM"/>
</dbReference>
<dbReference type="PANTHER" id="PTHR44329:SF297">
    <property type="entry name" value="RECEPTOR-INTERACTING SERINE_THREONINE-PROTEIN KINASE 3"/>
    <property type="match status" value="1"/>
</dbReference>